<dbReference type="GeneID" id="24141426"/>
<keyword evidence="1" id="KW-0812">Transmembrane</keyword>
<feature type="transmembrane region" description="Helical" evidence="1">
    <location>
        <begin position="12"/>
        <end position="36"/>
    </location>
</feature>
<proteinExistence type="predicted"/>
<sequence length="182" mass="19693">MVVVMGGQLYGWNVAFTTGFLQFFLCQFLTDAAYVVCMASAAKDAGKIAFSGGSYGLARITIGYYAGSRVLPRAPRVHCSVVRLGQFCGHFSGLPRRLSTAPSMIGLFLLPGRSYWRGLVLLVLRCLLLAIQGGMASADLIFTATLPPTACPNATEAGARWCGPWATSTRRTLRGCRTRHRH</sequence>
<organism evidence="2 3">
    <name type="scientific">Saprolegnia parasitica (strain CBS 223.65)</name>
    <dbReference type="NCBI Taxonomy" id="695850"/>
    <lineage>
        <taxon>Eukaryota</taxon>
        <taxon>Sar</taxon>
        <taxon>Stramenopiles</taxon>
        <taxon>Oomycota</taxon>
        <taxon>Saprolegniomycetes</taxon>
        <taxon>Saprolegniales</taxon>
        <taxon>Saprolegniaceae</taxon>
        <taxon>Saprolegnia</taxon>
    </lineage>
</organism>
<evidence type="ECO:0000256" key="1">
    <source>
        <dbReference type="SAM" id="Phobius"/>
    </source>
</evidence>
<evidence type="ECO:0000313" key="3">
    <source>
        <dbReference type="Proteomes" id="UP000030745"/>
    </source>
</evidence>
<dbReference type="KEGG" id="spar:SPRG_20229"/>
<dbReference type="VEuPathDB" id="FungiDB:SPRG_20229"/>
<keyword evidence="1" id="KW-1133">Transmembrane helix</keyword>
<reference evidence="2 3" key="1">
    <citation type="journal article" date="2013" name="PLoS Genet.">
        <title>Distinctive expansion of potential virulence genes in the genome of the oomycete fish pathogen Saprolegnia parasitica.</title>
        <authorList>
            <person name="Jiang R.H."/>
            <person name="de Bruijn I."/>
            <person name="Haas B.J."/>
            <person name="Belmonte R."/>
            <person name="Lobach L."/>
            <person name="Christie J."/>
            <person name="van den Ackerveken G."/>
            <person name="Bottin A."/>
            <person name="Bulone V."/>
            <person name="Diaz-Moreno S.M."/>
            <person name="Dumas B."/>
            <person name="Fan L."/>
            <person name="Gaulin E."/>
            <person name="Govers F."/>
            <person name="Grenville-Briggs L.J."/>
            <person name="Horner N.R."/>
            <person name="Levin J.Z."/>
            <person name="Mammella M."/>
            <person name="Meijer H.J."/>
            <person name="Morris P."/>
            <person name="Nusbaum C."/>
            <person name="Oome S."/>
            <person name="Phillips A.J."/>
            <person name="van Rooyen D."/>
            <person name="Rzeszutek E."/>
            <person name="Saraiva M."/>
            <person name="Secombes C.J."/>
            <person name="Seidl M.F."/>
            <person name="Snel B."/>
            <person name="Stassen J.H."/>
            <person name="Sykes S."/>
            <person name="Tripathy S."/>
            <person name="van den Berg H."/>
            <person name="Vega-Arreguin J.C."/>
            <person name="Wawra S."/>
            <person name="Young S.K."/>
            <person name="Zeng Q."/>
            <person name="Dieguez-Uribeondo J."/>
            <person name="Russ C."/>
            <person name="Tyler B.M."/>
            <person name="van West P."/>
        </authorList>
    </citation>
    <scope>NUCLEOTIDE SEQUENCE [LARGE SCALE GENOMIC DNA]</scope>
    <source>
        <strain evidence="2 3">CBS 223.65</strain>
    </source>
</reference>
<dbReference type="Proteomes" id="UP000030745">
    <property type="component" value="Unassembled WGS sequence"/>
</dbReference>
<dbReference type="EMBL" id="KK583213">
    <property type="protein sequence ID" value="KDO28071.1"/>
    <property type="molecule type" value="Genomic_DNA"/>
</dbReference>
<protein>
    <submittedName>
        <fullName evidence="2">Uncharacterized protein</fullName>
    </submittedName>
</protein>
<dbReference type="AlphaFoldDB" id="A0A067CNF0"/>
<gene>
    <name evidence="2" type="ORF">SPRG_20229</name>
</gene>
<accession>A0A067CNF0</accession>
<dbReference type="RefSeq" id="XP_012201218.1">
    <property type="nucleotide sequence ID" value="XM_012345828.1"/>
</dbReference>
<keyword evidence="3" id="KW-1185">Reference proteome</keyword>
<name>A0A067CNF0_SAPPC</name>
<keyword evidence="1" id="KW-0472">Membrane</keyword>
<evidence type="ECO:0000313" key="2">
    <source>
        <dbReference type="EMBL" id="KDO28071.1"/>
    </source>
</evidence>